<protein>
    <submittedName>
        <fullName evidence="1">9501_t:CDS:1</fullName>
    </submittedName>
</protein>
<proteinExistence type="predicted"/>
<dbReference type="AlphaFoldDB" id="A0A9N9H949"/>
<dbReference type="Proteomes" id="UP000789572">
    <property type="component" value="Unassembled WGS sequence"/>
</dbReference>
<keyword evidence="2" id="KW-1185">Reference proteome</keyword>
<comment type="caution">
    <text evidence="1">The sequence shown here is derived from an EMBL/GenBank/DDBJ whole genome shotgun (WGS) entry which is preliminary data.</text>
</comment>
<evidence type="ECO:0000313" key="2">
    <source>
        <dbReference type="Proteomes" id="UP000789572"/>
    </source>
</evidence>
<accession>A0A9N9H949</accession>
<feature type="non-terminal residue" evidence="1">
    <location>
        <position position="1"/>
    </location>
</feature>
<evidence type="ECO:0000313" key="1">
    <source>
        <dbReference type="EMBL" id="CAG8657946.1"/>
    </source>
</evidence>
<dbReference type="EMBL" id="CAJVPJ010005032">
    <property type="protein sequence ID" value="CAG8657946.1"/>
    <property type="molecule type" value="Genomic_DNA"/>
</dbReference>
<gene>
    <name evidence="1" type="ORF">POCULU_LOCUS10303</name>
</gene>
<sequence length="39" mass="4363">DILLSSLKHLKSCPVGENSVEPVATDMFEPIQDEQEYSL</sequence>
<name>A0A9N9H949_9GLOM</name>
<reference evidence="1" key="1">
    <citation type="submission" date="2021-06" db="EMBL/GenBank/DDBJ databases">
        <authorList>
            <person name="Kallberg Y."/>
            <person name="Tangrot J."/>
            <person name="Rosling A."/>
        </authorList>
    </citation>
    <scope>NUCLEOTIDE SEQUENCE</scope>
    <source>
        <strain evidence="1">IA702</strain>
    </source>
</reference>
<organism evidence="1 2">
    <name type="scientific">Paraglomus occultum</name>
    <dbReference type="NCBI Taxonomy" id="144539"/>
    <lineage>
        <taxon>Eukaryota</taxon>
        <taxon>Fungi</taxon>
        <taxon>Fungi incertae sedis</taxon>
        <taxon>Mucoromycota</taxon>
        <taxon>Glomeromycotina</taxon>
        <taxon>Glomeromycetes</taxon>
        <taxon>Paraglomerales</taxon>
        <taxon>Paraglomeraceae</taxon>
        <taxon>Paraglomus</taxon>
    </lineage>
</organism>